<keyword evidence="1" id="KW-0812">Transmembrane</keyword>
<accession>A0A1U7PJK4</accession>
<keyword evidence="1" id="KW-0472">Membrane</keyword>
<dbReference type="AlphaFoldDB" id="A0A1U7PJK4"/>
<feature type="transmembrane region" description="Helical" evidence="1">
    <location>
        <begin position="134"/>
        <end position="157"/>
    </location>
</feature>
<name>A0A1U7PJK4_9BACI</name>
<evidence type="ECO:0000313" key="2">
    <source>
        <dbReference type="EMBL" id="SIT70648.1"/>
    </source>
</evidence>
<protein>
    <recommendedName>
        <fullName evidence="4">ABC transporter ATPase</fullName>
    </recommendedName>
</protein>
<feature type="transmembrane region" description="Helical" evidence="1">
    <location>
        <begin position="67"/>
        <end position="87"/>
    </location>
</feature>
<proteinExistence type="predicted"/>
<gene>
    <name evidence="2" type="ORF">SAMN05428946_0632</name>
</gene>
<dbReference type="STRING" id="550447.SAMN05428946_0632"/>
<dbReference type="Proteomes" id="UP000187550">
    <property type="component" value="Unassembled WGS sequence"/>
</dbReference>
<keyword evidence="1" id="KW-1133">Transmembrane helix</keyword>
<keyword evidence="3" id="KW-1185">Reference proteome</keyword>
<evidence type="ECO:0000313" key="3">
    <source>
        <dbReference type="Proteomes" id="UP000187550"/>
    </source>
</evidence>
<feature type="transmembrane region" description="Helical" evidence="1">
    <location>
        <begin position="213"/>
        <end position="238"/>
    </location>
</feature>
<reference evidence="3" key="1">
    <citation type="submission" date="2017-01" db="EMBL/GenBank/DDBJ databases">
        <authorList>
            <person name="Varghese N."/>
            <person name="Submissions S."/>
        </authorList>
    </citation>
    <scope>NUCLEOTIDE SEQUENCE [LARGE SCALE GENOMIC DNA]</scope>
    <source>
        <strain evidence="3">MNA4</strain>
    </source>
</reference>
<organism evidence="2 3">
    <name type="scientific">Edaphobacillus lindanitolerans</name>
    <dbReference type="NCBI Taxonomy" id="550447"/>
    <lineage>
        <taxon>Bacteria</taxon>
        <taxon>Bacillati</taxon>
        <taxon>Bacillota</taxon>
        <taxon>Bacilli</taxon>
        <taxon>Bacillales</taxon>
        <taxon>Bacillaceae</taxon>
        <taxon>Edaphobacillus</taxon>
    </lineage>
</organism>
<evidence type="ECO:0008006" key="4">
    <source>
        <dbReference type="Google" id="ProtNLM"/>
    </source>
</evidence>
<feature type="transmembrane region" description="Helical" evidence="1">
    <location>
        <begin position="99"/>
        <end position="122"/>
    </location>
</feature>
<sequence>MTMKEDQRAPGSFMKYTALRKPLESGRQSPQSLAGNMMLATFLQAGLFAAEYYIVGYPSRHPWKDQILAVHFWFTAILIFLSLLYSIPAVYRKSEKVQYLVSILVSQNLFGFTFYLCALFVATEGTGVSESSMVTFTLVSLLTGLLVFLLVFIRLMLKIRRGDYRENARQDMLRETFEYKSYIPAATAAGLGIFFILQYVIRQNGWTELGSLVFLVIGFGLFYAMMFVLPEQLVIFYCKLRYRNFNFEGRDSLN</sequence>
<feature type="transmembrane region" description="Helical" evidence="1">
    <location>
        <begin position="33"/>
        <end position="55"/>
    </location>
</feature>
<evidence type="ECO:0000256" key="1">
    <source>
        <dbReference type="SAM" id="Phobius"/>
    </source>
</evidence>
<dbReference type="EMBL" id="FTPL01000001">
    <property type="protein sequence ID" value="SIT70648.1"/>
    <property type="molecule type" value="Genomic_DNA"/>
</dbReference>
<feature type="transmembrane region" description="Helical" evidence="1">
    <location>
        <begin position="182"/>
        <end position="201"/>
    </location>
</feature>